<name>A0AAD1UF35_EUPCR</name>
<feature type="region of interest" description="Disordered" evidence="2">
    <location>
        <begin position="443"/>
        <end position="503"/>
    </location>
</feature>
<sequence>MSDYSDHSDTDKYIEKSFEDYNREASKIYDEDSNGPFASSPKVAKGGAKISFKSKKKKIMTKDDIIDKMRDLNTRARDQLKGLNTRMERILETMKYKIIHKQQLKQKQVVETPKHKHKVLNSEISQLQQQKEQLLLDQEQWAVKLQEAINYRPQNTVKKDPNTELLKKTIRDLKKEIKDQEKILVQNNNPEPKAYKPMEANERYLILLNKNLVIQDTIERKETSLSQHEDLIQRNMLQLQQIQKCINSIQAKRSRRAESQLKRHENRSQEIPKKETQQELLQKIKEISEKIKQDDKEFSKKKRNMDKKLSLKHKELQLAKLRLKEKDQERRIGNLKVQELRRILKQHKLQPLVSSNEKFREQKRTERNKSLIVHQSQSSISKTFDLEYGKPYIEKKNTEKFNQEDSKKSSRFRLAKVEWKYNGKKLHQSSVDLREKDLAEKLKNNKRSNSKNDKNTIQINTNAPIQQSNFSGVKKKPSIRMENEKVSNTGGSGIEDFYQNTVN</sequence>
<dbReference type="Proteomes" id="UP001295684">
    <property type="component" value="Unassembled WGS sequence"/>
</dbReference>
<evidence type="ECO:0000313" key="4">
    <source>
        <dbReference type="Proteomes" id="UP001295684"/>
    </source>
</evidence>
<evidence type="ECO:0000256" key="1">
    <source>
        <dbReference type="SAM" id="Coils"/>
    </source>
</evidence>
<feature type="coiled-coil region" evidence="1">
    <location>
        <begin position="66"/>
        <end position="93"/>
    </location>
</feature>
<dbReference type="EMBL" id="CAMPGE010006749">
    <property type="protein sequence ID" value="CAI2365633.1"/>
    <property type="molecule type" value="Genomic_DNA"/>
</dbReference>
<accession>A0AAD1UF35</accession>
<reference evidence="3" key="1">
    <citation type="submission" date="2023-07" db="EMBL/GenBank/DDBJ databases">
        <authorList>
            <consortium name="AG Swart"/>
            <person name="Singh M."/>
            <person name="Singh A."/>
            <person name="Seah K."/>
            <person name="Emmerich C."/>
        </authorList>
    </citation>
    <scope>NUCLEOTIDE SEQUENCE</scope>
    <source>
        <strain evidence="3">DP1</strain>
    </source>
</reference>
<gene>
    <name evidence="3" type="ORF">ECRASSUSDP1_LOCUS6943</name>
</gene>
<proteinExistence type="predicted"/>
<protein>
    <submittedName>
        <fullName evidence="3">Uncharacterized protein</fullName>
    </submittedName>
</protein>
<feature type="compositionally biased region" description="Polar residues" evidence="2">
    <location>
        <begin position="456"/>
        <end position="471"/>
    </location>
</feature>
<feature type="region of interest" description="Disordered" evidence="2">
    <location>
        <begin position="255"/>
        <end position="275"/>
    </location>
</feature>
<evidence type="ECO:0000256" key="2">
    <source>
        <dbReference type="SAM" id="MobiDB-lite"/>
    </source>
</evidence>
<dbReference type="AlphaFoldDB" id="A0AAD1UF35"/>
<feature type="coiled-coil region" evidence="1">
    <location>
        <begin position="277"/>
        <end position="338"/>
    </location>
</feature>
<keyword evidence="1" id="KW-0175">Coiled coil</keyword>
<keyword evidence="4" id="KW-1185">Reference proteome</keyword>
<evidence type="ECO:0000313" key="3">
    <source>
        <dbReference type="EMBL" id="CAI2365633.1"/>
    </source>
</evidence>
<comment type="caution">
    <text evidence="3">The sequence shown here is derived from an EMBL/GenBank/DDBJ whole genome shotgun (WGS) entry which is preliminary data.</text>
</comment>
<feature type="compositionally biased region" description="Basic and acidic residues" evidence="2">
    <location>
        <begin position="256"/>
        <end position="275"/>
    </location>
</feature>
<organism evidence="3 4">
    <name type="scientific">Euplotes crassus</name>
    <dbReference type="NCBI Taxonomy" id="5936"/>
    <lineage>
        <taxon>Eukaryota</taxon>
        <taxon>Sar</taxon>
        <taxon>Alveolata</taxon>
        <taxon>Ciliophora</taxon>
        <taxon>Intramacronucleata</taxon>
        <taxon>Spirotrichea</taxon>
        <taxon>Hypotrichia</taxon>
        <taxon>Euplotida</taxon>
        <taxon>Euplotidae</taxon>
        <taxon>Moneuplotes</taxon>
    </lineage>
</organism>